<reference evidence="1" key="1">
    <citation type="submission" date="2016-11" db="UniProtKB">
        <authorList>
            <consortium name="WormBaseParasite"/>
        </authorList>
    </citation>
    <scope>IDENTIFICATION</scope>
    <source>
        <strain evidence="1">pt0022</strain>
    </source>
</reference>
<organism evidence="1">
    <name type="scientific">Wuchereria bancrofti</name>
    <dbReference type="NCBI Taxonomy" id="6293"/>
    <lineage>
        <taxon>Eukaryota</taxon>
        <taxon>Metazoa</taxon>
        <taxon>Ecdysozoa</taxon>
        <taxon>Nematoda</taxon>
        <taxon>Chromadorea</taxon>
        <taxon>Rhabditida</taxon>
        <taxon>Spirurina</taxon>
        <taxon>Spiruromorpha</taxon>
        <taxon>Filarioidea</taxon>
        <taxon>Onchocercidae</taxon>
        <taxon>Wuchereria</taxon>
    </lineage>
</organism>
<proteinExistence type="predicted"/>
<accession>A0A1I8EY81</accession>
<sequence length="219" mass="26121">MKHSTTRDETIQEFLQQLKEPYQRSRQNRDNLLLLIEWLFISNRILAERMLLQRNDLRKLMEFIDSVCKTKEITVGNNEFKGGLVSKFKVETINADLEILIHNQEVVNSIPYQHRDEFLKQLENQFNQVTRSIQEKLESLIIRWRLMTLCKYCYDINCINCSEIEIRITSNRIPFFSQKKFKSKNYHCSMKSSRAHVINTKAQVPVIKHNTFCNISENF</sequence>
<dbReference type="AlphaFoldDB" id="A0A1I8EY81"/>
<name>A0A1I8EY81_WUCBA</name>
<evidence type="ECO:0000313" key="1">
    <source>
        <dbReference type="WBParaSite" id="maker-PairedContig_70-snap-gene-0.2-mRNA-1"/>
    </source>
</evidence>
<dbReference type="WBParaSite" id="maker-PairedContig_70-snap-gene-0.2-mRNA-1">
    <property type="protein sequence ID" value="maker-PairedContig_70-snap-gene-0.2-mRNA-1"/>
    <property type="gene ID" value="maker-PairedContig_70-snap-gene-0.2"/>
</dbReference>
<protein>
    <submittedName>
        <fullName evidence="1">Uncharacterized protein</fullName>
    </submittedName>
</protein>